<accession>A0A1G8C8Q4</accession>
<name>A0A1G8C8Q4_9FIRM</name>
<dbReference type="EMBL" id="FNCP01000013">
    <property type="protein sequence ID" value="SDH41703.1"/>
    <property type="molecule type" value="Genomic_DNA"/>
</dbReference>
<dbReference type="RefSeq" id="WP_092333619.1">
    <property type="nucleotide sequence ID" value="NZ_FNCP01000013.1"/>
</dbReference>
<gene>
    <name evidence="1" type="ORF">SAMN05443529_11328</name>
</gene>
<dbReference type="Pfam" id="PF19842">
    <property type="entry name" value="YqeC"/>
    <property type="match status" value="1"/>
</dbReference>
<evidence type="ECO:0000313" key="2">
    <source>
        <dbReference type="Proteomes" id="UP000198656"/>
    </source>
</evidence>
<dbReference type="AlphaFoldDB" id="A0A1G8C8Q4"/>
<proteinExistence type="predicted"/>
<sequence length="289" mass="32431">MSSSSLTAGSAMGSGSLWNMTGKSPVTTFIGAGGKTTCVRSMTHEILSMGLQVVATTTTKVYPENQMSAWKSPDPPPKGKGTWFWYDRAEEESGKWVGPSLKAVDEAIAEGLLTSEHQSNQAEVQCGSEGLIKPYWVIEGDGARERNLKCWETYEPQIPKHTDCAVLVLDRGLWGKVLQADQVHRPHLCQDLLGRVWNAESAWSYFLMSPVFAPQYRLMPWVILFNGPGKNIKNKQVIDPMDPLDLLLALKYRWAEMQQNLECVEMRPRNLRLAAGDAKEGDLRWFDLW</sequence>
<dbReference type="STRING" id="1121419.SAMN05443529_11328"/>
<protein>
    <submittedName>
        <fullName evidence="1">Probable selenium-dependent hydroxylase accessory protein YqeC</fullName>
    </submittedName>
</protein>
<dbReference type="Proteomes" id="UP000198656">
    <property type="component" value="Unassembled WGS sequence"/>
</dbReference>
<evidence type="ECO:0000313" key="1">
    <source>
        <dbReference type="EMBL" id="SDH41703.1"/>
    </source>
</evidence>
<reference evidence="2" key="1">
    <citation type="submission" date="2016-10" db="EMBL/GenBank/DDBJ databases">
        <authorList>
            <person name="Varghese N."/>
            <person name="Submissions S."/>
        </authorList>
    </citation>
    <scope>NUCLEOTIDE SEQUENCE [LARGE SCALE GENOMIC DNA]</scope>
    <source>
        <strain evidence="2">DSM 8344</strain>
    </source>
</reference>
<organism evidence="1 2">
    <name type="scientific">Desulfosporosinus hippei DSM 8344</name>
    <dbReference type="NCBI Taxonomy" id="1121419"/>
    <lineage>
        <taxon>Bacteria</taxon>
        <taxon>Bacillati</taxon>
        <taxon>Bacillota</taxon>
        <taxon>Clostridia</taxon>
        <taxon>Eubacteriales</taxon>
        <taxon>Desulfitobacteriaceae</taxon>
        <taxon>Desulfosporosinus</taxon>
    </lineage>
</organism>
<keyword evidence="2" id="KW-1185">Reference proteome</keyword>
<dbReference type="OrthoDB" id="368187at2"/>
<dbReference type="InterPro" id="IPR017587">
    <property type="entry name" value="YqeC"/>
</dbReference>